<evidence type="ECO:0000256" key="1">
    <source>
        <dbReference type="ARBA" id="ARBA00001946"/>
    </source>
</evidence>
<dbReference type="RefSeq" id="WP_079544242.1">
    <property type="nucleotide sequence ID" value="NZ_LT670844.1"/>
</dbReference>
<dbReference type="InterPro" id="IPR013341">
    <property type="entry name" value="Mandelate_racemase_N_dom"/>
</dbReference>
<dbReference type="PROSITE" id="PS00909">
    <property type="entry name" value="MR_MLE_2"/>
    <property type="match status" value="1"/>
</dbReference>
<sequence>MSKADLTIRSVAARAVDAPISRPVKNAFGIIRSAPLVLIDVATDQGITGRAYIFAYTKLTLAPLVRLITDIGSELAGKAIAPFDLMALMDAKFRLLGWQGLVGMAVSGLDMAFWDALGQAAGQPLAKLLGGSPRPIRAYDSYGAVDPIADEKALRRSLDQGFRGIKIKGGDGDLNNDERVVKAVRGLVGPDIALMLDFNQSLDPSEASRRIARLAPYDLHWIEEPVPAENLRGHAQVRATSAISIQSGENWWFPRGFAEAIAAGASDFIMPDLMKVGGVTGWLRVAGQAEAASTPMSSHLFAEASAHMLAVTPTAHWLEILDLARAILIEPIEIVDGTVTARGHGLGLSWDEAAVAKYIVH</sequence>
<dbReference type="OrthoDB" id="9802699at2"/>
<accession>A0A1M7ENV2</accession>
<comment type="cofactor">
    <cofactor evidence="1">
        <name>Mg(2+)</name>
        <dbReference type="ChEBI" id="CHEBI:18420"/>
    </cofactor>
</comment>
<dbReference type="SFLD" id="SFLDG00179">
    <property type="entry name" value="mandelate_racemase"/>
    <property type="match status" value="1"/>
</dbReference>
<dbReference type="InterPro" id="IPR046945">
    <property type="entry name" value="RHMD-like"/>
</dbReference>
<dbReference type="Gene3D" id="3.30.390.10">
    <property type="entry name" value="Enolase-like, N-terminal domain"/>
    <property type="match status" value="1"/>
</dbReference>
<proteinExistence type="predicted"/>
<dbReference type="AlphaFoldDB" id="A0A1M7ENV2"/>
<dbReference type="Pfam" id="PF02746">
    <property type="entry name" value="MR_MLE_N"/>
    <property type="match status" value="1"/>
</dbReference>
<dbReference type="Pfam" id="PF13378">
    <property type="entry name" value="MR_MLE_C"/>
    <property type="match status" value="1"/>
</dbReference>
<evidence type="ECO:0000259" key="4">
    <source>
        <dbReference type="SMART" id="SM00922"/>
    </source>
</evidence>
<dbReference type="InterPro" id="IPR013342">
    <property type="entry name" value="Mandelate_racemase_C"/>
</dbReference>
<dbReference type="Gene3D" id="3.20.20.120">
    <property type="entry name" value="Enolase-like C-terminal domain"/>
    <property type="match status" value="1"/>
</dbReference>
<dbReference type="PANTHER" id="PTHR13794">
    <property type="entry name" value="ENOLASE SUPERFAMILY, MANDELATE RACEMASE"/>
    <property type="match status" value="1"/>
</dbReference>
<dbReference type="EMBL" id="LT670844">
    <property type="protein sequence ID" value="SHL93266.1"/>
    <property type="molecule type" value="Genomic_DNA"/>
</dbReference>
<organism evidence="5 6">
    <name type="scientific">Bradyrhizobium lablabi</name>
    <dbReference type="NCBI Taxonomy" id="722472"/>
    <lineage>
        <taxon>Bacteria</taxon>
        <taxon>Pseudomonadati</taxon>
        <taxon>Pseudomonadota</taxon>
        <taxon>Alphaproteobacteria</taxon>
        <taxon>Hyphomicrobiales</taxon>
        <taxon>Nitrobacteraceae</taxon>
        <taxon>Bradyrhizobium</taxon>
    </lineage>
</organism>
<evidence type="ECO:0000313" key="5">
    <source>
        <dbReference type="EMBL" id="SHL93266.1"/>
    </source>
</evidence>
<dbReference type="InterPro" id="IPR018110">
    <property type="entry name" value="Mandel_Rmase/mucon_lact_enz_CS"/>
</dbReference>
<keyword evidence="2" id="KW-0479">Metal-binding</keyword>
<dbReference type="SFLD" id="SFLDS00001">
    <property type="entry name" value="Enolase"/>
    <property type="match status" value="1"/>
</dbReference>
<dbReference type="GO" id="GO:0016052">
    <property type="term" value="P:carbohydrate catabolic process"/>
    <property type="evidence" value="ECO:0007669"/>
    <property type="project" value="TreeGrafter"/>
</dbReference>
<evidence type="ECO:0000256" key="2">
    <source>
        <dbReference type="ARBA" id="ARBA00022723"/>
    </source>
</evidence>
<reference evidence="5 6" key="1">
    <citation type="submission" date="2016-11" db="EMBL/GenBank/DDBJ databases">
        <authorList>
            <person name="Jaros S."/>
            <person name="Januszkiewicz K."/>
            <person name="Wedrychowicz H."/>
        </authorList>
    </citation>
    <scope>NUCLEOTIDE SEQUENCE [LARGE SCALE GENOMIC DNA]</scope>
    <source>
        <strain evidence="5 6">GAS499</strain>
    </source>
</reference>
<protein>
    <submittedName>
        <fullName evidence="5">Mandelate racemase</fullName>
    </submittedName>
</protein>
<gene>
    <name evidence="5" type="ORF">SAMN05444159_7221</name>
</gene>
<evidence type="ECO:0000256" key="3">
    <source>
        <dbReference type="ARBA" id="ARBA00022842"/>
    </source>
</evidence>
<dbReference type="SMART" id="SM00922">
    <property type="entry name" value="MR_MLE"/>
    <property type="match status" value="1"/>
</dbReference>
<dbReference type="SUPFAM" id="SSF54826">
    <property type="entry name" value="Enolase N-terminal domain-like"/>
    <property type="match status" value="1"/>
</dbReference>
<dbReference type="InterPro" id="IPR029065">
    <property type="entry name" value="Enolase_C-like"/>
</dbReference>
<dbReference type="InterPro" id="IPR036849">
    <property type="entry name" value="Enolase-like_C_sf"/>
</dbReference>
<dbReference type="GO" id="GO:0016836">
    <property type="term" value="F:hydro-lyase activity"/>
    <property type="evidence" value="ECO:0007669"/>
    <property type="project" value="TreeGrafter"/>
</dbReference>
<dbReference type="Proteomes" id="UP000189935">
    <property type="component" value="Chromosome I"/>
</dbReference>
<dbReference type="SUPFAM" id="SSF51604">
    <property type="entry name" value="Enolase C-terminal domain-like"/>
    <property type="match status" value="1"/>
</dbReference>
<evidence type="ECO:0000313" key="6">
    <source>
        <dbReference type="Proteomes" id="UP000189935"/>
    </source>
</evidence>
<name>A0A1M7ENV2_9BRAD</name>
<dbReference type="PANTHER" id="PTHR13794:SF58">
    <property type="entry name" value="MITOCHONDRIAL ENOLASE SUPERFAMILY MEMBER 1"/>
    <property type="match status" value="1"/>
</dbReference>
<dbReference type="GO" id="GO:0000287">
    <property type="term" value="F:magnesium ion binding"/>
    <property type="evidence" value="ECO:0007669"/>
    <property type="project" value="UniProtKB-ARBA"/>
</dbReference>
<feature type="domain" description="Mandelate racemase/muconate lactonizing enzyme C-terminal" evidence="4">
    <location>
        <begin position="147"/>
        <end position="244"/>
    </location>
</feature>
<dbReference type="InterPro" id="IPR029017">
    <property type="entry name" value="Enolase-like_N"/>
</dbReference>
<keyword evidence="3" id="KW-0460">Magnesium</keyword>
<dbReference type="GO" id="GO:0009063">
    <property type="term" value="P:amino acid catabolic process"/>
    <property type="evidence" value="ECO:0007669"/>
    <property type="project" value="InterPro"/>
</dbReference>